<proteinExistence type="predicted"/>
<accession>A0ABR7N863</accession>
<evidence type="ECO:0000259" key="3">
    <source>
        <dbReference type="PROSITE" id="PS50076"/>
    </source>
</evidence>
<dbReference type="Proteomes" id="UP000657421">
    <property type="component" value="Unassembled WGS sequence"/>
</dbReference>
<dbReference type="PROSITE" id="PS50076">
    <property type="entry name" value="DNAJ_2"/>
    <property type="match status" value="1"/>
</dbReference>
<dbReference type="PRINTS" id="PR00625">
    <property type="entry name" value="JDOMAIN"/>
</dbReference>
<dbReference type="CDD" id="cd06257">
    <property type="entry name" value="DnaJ"/>
    <property type="match status" value="1"/>
</dbReference>
<dbReference type="SMART" id="SM00271">
    <property type="entry name" value="DnaJ"/>
    <property type="match status" value="1"/>
</dbReference>
<sequence>MTQDPYEVLGVPRGASEEEVTKAYRKLAKKYHPDLNPGDEAAAQKMSEINAAYNQIKNGTAGSSSYGSSSSYGGSSYGGSSYGGSSYGGSSYGGGSYGNGSGSYGDDPFASFWEAFGGFGGYQQQNSGSGQPSPYDTVRHYIRNHCYEEALHVLSTISNKSAEWYFLSAIANYNTGNQVTALSHIKTAVQMEPNNAQYRQLLNQMQSGGRVFTEQSQTFGRTFHSTHSCCWYYIVINLFCMLCGGGGCCGFRNYGYYNTTPNNSYYYNVPDNSSSHSGVGESAMGNPAQIDPEEYL</sequence>
<comment type="caution">
    <text evidence="4">The sequence shown here is derived from an EMBL/GenBank/DDBJ whole genome shotgun (WGS) entry which is preliminary data.</text>
</comment>
<dbReference type="InterPro" id="IPR011990">
    <property type="entry name" value="TPR-like_helical_dom_sf"/>
</dbReference>
<dbReference type="InterPro" id="IPR050817">
    <property type="entry name" value="DjlA_DnaK_co-chaperone"/>
</dbReference>
<evidence type="ECO:0000256" key="1">
    <source>
        <dbReference type="ARBA" id="ARBA00022705"/>
    </source>
</evidence>
<feature type="domain" description="J" evidence="3">
    <location>
        <begin position="4"/>
        <end position="70"/>
    </location>
</feature>
<dbReference type="SUPFAM" id="SSF46565">
    <property type="entry name" value="Chaperone J-domain"/>
    <property type="match status" value="1"/>
</dbReference>
<protein>
    <submittedName>
        <fullName evidence="4">DnaJ domain-containing protein</fullName>
    </submittedName>
</protein>
<dbReference type="InterPro" id="IPR036869">
    <property type="entry name" value="J_dom_sf"/>
</dbReference>
<keyword evidence="1" id="KW-0235">DNA replication</keyword>
<gene>
    <name evidence="4" type="ORF">H8716_05695</name>
</gene>
<dbReference type="PANTHER" id="PTHR24074">
    <property type="entry name" value="CO-CHAPERONE PROTEIN DJLA"/>
    <property type="match status" value="1"/>
</dbReference>
<evidence type="ECO:0000256" key="2">
    <source>
        <dbReference type="SAM" id="MobiDB-lite"/>
    </source>
</evidence>
<dbReference type="Pfam" id="PF00226">
    <property type="entry name" value="DnaJ"/>
    <property type="match status" value="1"/>
</dbReference>
<evidence type="ECO:0000313" key="4">
    <source>
        <dbReference type="EMBL" id="MBC8572581.1"/>
    </source>
</evidence>
<dbReference type="Gene3D" id="1.10.287.110">
    <property type="entry name" value="DnaJ domain"/>
    <property type="match status" value="1"/>
</dbReference>
<dbReference type="SUPFAM" id="SSF48452">
    <property type="entry name" value="TPR-like"/>
    <property type="match status" value="1"/>
</dbReference>
<reference evidence="4 5" key="1">
    <citation type="submission" date="2020-08" db="EMBL/GenBank/DDBJ databases">
        <title>Genome public.</title>
        <authorList>
            <person name="Liu C."/>
            <person name="Sun Q."/>
        </authorList>
    </citation>
    <scope>NUCLEOTIDE SEQUENCE [LARGE SCALE GENOMIC DNA]</scope>
    <source>
        <strain evidence="4 5">NSJ-46</strain>
    </source>
</reference>
<keyword evidence="5" id="KW-1185">Reference proteome</keyword>
<dbReference type="Gene3D" id="1.25.40.10">
    <property type="entry name" value="Tetratricopeptide repeat domain"/>
    <property type="match status" value="1"/>
</dbReference>
<organism evidence="4 5">
    <name type="scientific">Jingyaoa shaoxingensis</name>
    <dbReference type="NCBI Taxonomy" id="2763671"/>
    <lineage>
        <taxon>Bacteria</taxon>
        <taxon>Bacillati</taxon>
        <taxon>Bacillota</taxon>
        <taxon>Clostridia</taxon>
        <taxon>Lachnospirales</taxon>
        <taxon>Lachnospiraceae</taxon>
        <taxon>Jingyaoa</taxon>
    </lineage>
</organism>
<dbReference type="EMBL" id="JACRSZ010000004">
    <property type="protein sequence ID" value="MBC8572581.1"/>
    <property type="molecule type" value="Genomic_DNA"/>
</dbReference>
<dbReference type="InterPro" id="IPR001623">
    <property type="entry name" value="DnaJ_domain"/>
</dbReference>
<evidence type="ECO:0000313" key="5">
    <source>
        <dbReference type="Proteomes" id="UP000657421"/>
    </source>
</evidence>
<feature type="region of interest" description="Disordered" evidence="2">
    <location>
        <begin position="277"/>
        <end position="296"/>
    </location>
</feature>
<dbReference type="RefSeq" id="WP_283242988.1">
    <property type="nucleotide sequence ID" value="NZ_JACRSZ010000004.1"/>
</dbReference>
<name>A0ABR7N863_9FIRM</name>